<dbReference type="Pfam" id="PF03781">
    <property type="entry name" value="FGE-sulfatase"/>
    <property type="match status" value="1"/>
</dbReference>
<sequence length="470" mass="54031">MKQLLFATIASLMILTSCGSSSGGASIGGEVTGEKGSSWAEPAPHGMVLISRGSIEMGPAENDSLWDIKANPKGVSIDNFWMDETEVTNSKYRQFVYWVRDSIIRERLSVIDETFKITEDRYGDPIKPYLDWKKSIPRRPLEDEEMAINSVTFVHPITQQRGLDPRQINFIYEWFDYTEAAKRRNRLDPSERILNTDITANPNEVITISKDTAYLNEDGLPVNETIIRPLTSLFDFVHTKIINIYPDTTVWVNDFNNAYNEPYMRMYFSHTGYNDYPVVGVTWEQATAFCEWRTKFYRMGQPRNARPIENFRLPTEGEWEFVARNGRTENKYPWDREGTMDEKACFMANFKPGEGNYTKDGNLIPARVASYIPNRFGVYDLAGNVSEWTSTAYTESGTALMNDMNPQYRYDAAKEDPYSIKKKVVKGGSWKDIGRNIRGDMREGEFQNQPRSYIGFRCVRTQVGFAKSKK</sequence>
<dbReference type="AlphaFoldDB" id="A0A840CUJ9"/>
<dbReference type="Gene3D" id="3.90.1580.10">
    <property type="entry name" value="paralog of FGE (formylglycine-generating enzyme)"/>
    <property type="match status" value="2"/>
</dbReference>
<dbReference type="Proteomes" id="UP000555103">
    <property type="component" value="Unassembled WGS sequence"/>
</dbReference>
<keyword evidence="4" id="KW-1185">Reference proteome</keyword>
<dbReference type="GO" id="GO:0120147">
    <property type="term" value="F:formylglycine-generating oxidase activity"/>
    <property type="evidence" value="ECO:0007669"/>
    <property type="project" value="TreeGrafter"/>
</dbReference>
<dbReference type="PANTHER" id="PTHR23150">
    <property type="entry name" value="SULFATASE MODIFYING FACTOR 1, 2"/>
    <property type="match status" value="1"/>
</dbReference>
<dbReference type="EMBL" id="JACIEP010000006">
    <property type="protein sequence ID" value="MBB4036162.1"/>
    <property type="molecule type" value="Genomic_DNA"/>
</dbReference>
<dbReference type="RefSeq" id="WP_183307070.1">
    <property type="nucleotide sequence ID" value="NZ_JACIEP010000006.1"/>
</dbReference>
<dbReference type="InterPro" id="IPR005532">
    <property type="entry name" value="SUMF_dom"/>
</dbReference>
<evidence type="ECO:0000313" key="4">
    <source>
        <dbReference type="Proteomes" id="UP000555103"/>
    </source>
</evidence>
<organism evidence="3 4">
    <name type="scientific">Dysgonomonas hofstadii</name>
    <dbReference type="NCBI Taxonomy" id="637886"/>
    <lineage>
        <taxon>Bacteria</taxon>
        <taxon>Pseudomonadati</taxon>
        <taxon>Bacteroidota</taxon>
        <taxon>Bacteroidia</taxon>
        <taxon>Bacteroidales</taxon>
        <taxon>Dysgonomonadaceae</taxon>
        <taxon>Dysgonomonas</taxon>
    </lineage>
</organism>
<dbReference type="InterPro" id="IPR016187">
    <property type="entry name" value="CTDL_fold"/>
</dbReference>
<dbReference type="PANTHER" id="PTHR23150:SF19">
    <property type="entry name" value="FORMYLGLYCINE-GENERATING ENZYME"/>
    <property type="match status" value="1"/>
</dbReference>
<feature type="chain" id="PRO_5032863108" evidence="1">
    <location>
        <begin position="23"/>
        <end position="470"/>
    </location>
</feature>
<protein>
    <submittedName>
        <fullName evidence="3">Formylglycine-generating enzyme required for sulfatase activity</fullName>
    </submittedName>
</protein>
<feature type="domain" description="Sulfatase-modifying factor enzyme-like" evidence="2">
    <location>
        <begin position="46"/>
        <end position="460"/>
    </location>
</feature>
<accession>A0A840CUJ9</accession>
<dbReference type="SUPFAM" id="SSF56436">
    <property type="entry name" value="C-type lectin-like"/>
    <property type="match status" value="1"/>
</dbReference>
<proteinExistence type="predicted"/>
<evidence type="ECO:0000259" key="2">
    <source>
        <dbReference type="Pfam" id="PF03781"/>
    </source>
</evidence>
<dbReference type="InterPro" id="IPR051043">
    <property type="entry name" value="Sulfatase_Mod_Factor_Kinase"/>
</dbReference>
<keyword evidence="1" id="KW-0732">Signal</keyword>
<gene>
    <name evidence="3" type="ORF">GGR21_002063</name>
</gene>
<feature type="signal peptide" evidence="1">
    <location>
        <begin position="1"/>
        <end position="22"/>
    </location>
</feature>
<name>A0A840CUJ9_9BACT</name>
<comment type="caution">
    <text evidence="3">The sequence shown here is derived from an EMBL/GenBank/DDBJ whole genome shotgun (WGS) entry which is preliminary data.</text>
</comment>
<dbReference type="InterPro" id="IPR042095">
    <property type="entry name" value="SUMF_sf"/>
</dbReference>
<evidence type="ECO:0000256" key="1">
    <source>
        <dbReference type="SAM" id="SignalP"/>
    </source>
</evidence>
<reference evidence="3 4" key="1">
    <citation type="submission" date="2020-08" db="EMBL/GenBank/DDBJ databases">
        <title>Genomic Encyclopedia of Type Strains, Phase IV (KMG-IV): sequencing the most valuable type-strain genomes for metagenomic binning, comparative biology and taxonomic classification.</title>
        <authorList>
            <person name="Goeker M."/>
        </authorList>
    </citation>
    <scope>NUCLEOTIDE SEQUENCE [LARGE SCALE GENOMIC DNA]</scope>
    <source>
        <strain evidence="3 4">DSM 104969</strain>
    </source>
</reference>
<dbReference type="PROSITE" id="PS51257">
    <property type="entry name" value="PROKAR_LIPOPROTEIN"/>
    <property type="match status" value="1"/>
</dbReference>
<evidence type="ECO:0000313" key="3">
    <source>
        <dbReference type="EMBL" id="MBB4036162.1"/>
    </source>
</evidence>